<organism evidence="1">
    <name type="scientific">viral metagenome</name>
    <dbReference type="NCBI Taxonomy" id="1070528"/>
    <lineage>
        <taxon>unclassified sequences</taxon>
        <taxon>metagenomes</taxon>
        <taxon>organismal metagenomes</taxon>
    </lineage>
</organism>
<proteinExistence type="predicted"/>
<name>A0A6M3XXU7_9ZZZZ</name>
<accession>A0A6M3XXU7</accession>
<dbReference type="AlphaFoldDB" id="A0A6M3XXU7"/>
<reference evidence="1" key="1">
    <citation type="submission" date="2020-03" db="EMBL/GenBank/DDBJ databases">
        <title>The deep terrestrial virosphere.</title>
        <authorList>
            <person name="Holmfeldt K."/>
            <person name="Nilsson E."/>
            <person name="Simone D."/>
            <person name="Lopez-Fernandez M."/>
            <person name="Wu X."/>
            <person name="de Brujin I."/>
            <person name="Lundin D."/>
            <person name="Andersson A."/>
            <person name="Bertilsson S."/>
            <person name="Dopson M."/>
        </authorList>
    </citation>
    <scope>NUCLEOTIDE SEQUENCE</scope>
    <source>
        <strain evidence="1">TM448B03686</strain>
    </source>
</reference>
<dbReference type="EMBL" id="MT145033">
    <property type="protein sequence ID" value="QJI02815.1"/>
    <property type="molecule type" value="Genomic_DNA"/>
</dbReference>
<sequence length="61" mass="7065">MKAVIFLVTCNHCSEHFVTREAPFKFVGSKAIQEPACECPYCGKLGALFEKMEVWAWQKYY</sequence>
<protein>
    <submittedName>
        <fullName evidence="1">Uncharacterized protein</fullName>
    </submittedName>
</protein>
<gene>
    <name evidence="1" type="ORF">TM448B03686_0007</name>
</gene>
<evidence type="ECO:0000313" key="1">
    <source>
        <dbReference type="EMBL" id="QJI02815.1"/>
    </source>
</evidence>